<evidence type="ECO:0000313" key="13">
    <source>
        <dbReference type="EMBL" id="QRJ63308.1"/>
    </source>
</evidence>
<keyword evidence="7" id="KW-0472">Membrane</keyword>
<evidence type="ECO:0000256" key="1">
    <source>
        <dbReference type="ARBA" id="ARBA00000085"/>
    </source>
</evidence>
<comment type="subcellular location">
    <subcellularLocation>
        <location evidence="2">Membrane</location>
    </subcellularLocation>
</comment>
<dbReference type="Proteomes" id="UP000663444">
    <property type="component" value="Chromosome"/>
</dbReference>
<organism evidence="13 14">
    <name type="scientific">Azospira restricta</name>
    <dbReference type="NCBI Taxonomy" id="404405"/>
    <lineage>
        <taxon>Bacteria</taxon>
        <taxon>Pseudomonadati</taxon>
        <taxon>Pseudomonadota</taxon>
        <taxon>Betaproteobacteria</taxon>
        <taxon>Rhodocyclales</taxon>
        <taxon>Rhodocyclaceae</taxon>
        <taxon>Azospira</taxon>
    </lineage>
</organism>
<protein>
    <recommendedName>
        <fullName evidence="3">histidine kinase</fullName>
        <ecNumber evidence="3">2.7.13.3</ecNumber>
    </recommendedName>
</protein>
<dbReference type="CDD" id="cd00130">
    <property type="entry name" value="PAS"/>
    <property type="match status" value="1"/>
</dbReference>
<dbReference type="InterPro" id="IPR035965">
    <property type="entry name" value="PAS-like_dom_sf"/>
</dbReference>
<keyword evidence="4" id="KW-0597">Phosphoprotein</keyword>
<dbReference type="InterPro" id="IPR036890">
    <property type="entry name" value="HATPase_C_sf"/>
</dbReference>
<dbReference type="InterPro" id="IPR013656">
    <property type="entry name" value="PAS_4"/>
</dbReference>
<evidence type="ECO:0000259" key="12">
    <source>
        <dbReference type="PROSITE" id="PS50839"/>
    </source>
</evidence>
<dbReference type="PANTHER" id="PTHR43065:SF47">
    <property type="match status" value="1"/>
</dbReference>
<dbReference type="GO" id="GO:0000155">
    <property type="term" value="F:phosphorelay sensor kinase activity"/>
    <property type="evidence" value="ECO:0007669"/>
    <property type="project" value="InterPro"/>
</dbReference>
<dbReference type="SMART" id="SM01079">
    <property type="entry name" value="CHASE"/>
    <property type="match status" value="1"/>
</dbReference>
<dbReference type="SUPFAM" id="SSF47384">
    <property type="entry name" value="Homodimeric domain of signal transducing histidine kinase"/>
    <property type="match status" value="1"/>
</dbReference>
<dbReference type="GO" id="GO:0006355">
    <property type="term" value="P:regulation of DNA-templated transcription"/>
    <property type="evidence" value="ECO:0007669"/>
    <property type="project" value="InterPro"/>
</dbReference>
<dbReference type="InterPro" id="IPR000700">
    <property type="entry name" value="PAS-assoc_C"/>
</dbReference>
<keyword evidence="14" id="KW-1185">Reference proteome</keyword>
<feature type="domain" description="CHASE" evidence="12">
    <location>
        <begin position="151"/>
        <end position="216"/>
    </location>
</feature>
<dbReference type="SMART" id="SM00387">
    <property type="entry name" value="HATPase_c"/>
    <property type="match status" value="1"/>
</dbReference>
<dbReference type="SUPFAM" id="SSF55874">
    <property type="entry name" value="ATPase domain of HSP90 chaperone/DNA topoisomerase II/histidine kinase"/>
    <property type="match status" value="1"/>
</dbReference>
<dbReference type="Gene3D" id="1.10.287.130">
    <property type="match status" value="1"/>
</dbReference>
<keyword evidence="8" id="KW-0175">Coiled coil</keyword>
<evidence type="ECO:0000256" key="6">
    <source>
        <dbReference type="ARBA" id="ARBA00022989"/>
    </source>
</evidence>
<evidence type="ECO:0000259" key="11">
    <source>
        <dbReference type="PROSITE" id="PS50113"/>
    </source>
</evidence>
<dbReference type="PROSITE" id="PS50112">
    <property type="entry name" value="PAS"/>
    <property type="match status" value="1"/>
</dbReference>
<keyword evidence="5" id="KW-0812">Transmembrane</keyword>
<feature type="domain" description="PAS" evidence="10">
    <location>
        <begin position="467"/>
        <end position="511"/>
    </location>
</feature>
<dbReference type="RefSeq" id="WP_203386836.1">
    <property type="nucleotide sequence ID" value="NZ_CP064781.1"/>
</dbReference>
<reference evidence="13" key="1">
    <citation type="submission" date="2020-11" db="EMBL/GenBank/DDBJ databases">
        <title>Azospira restricta DSM 18626 genome sequence.</title>
        <authorList>
            <person name="Moe W.M."/>
        </authorList>
    </citation>
    <scope>NUCLEOTIDE SEQUENCE</scope>
    <source>
        <strain evidence="13">DSM 18626</strain>
    </source>
</reference>
<gene>
    <name evidence="13" type="ORF">IWH25_16415</name>
</gene>
<feature type="domain" description="PAC" evidence="11">
    <location>
        <begin position="415"/>
        <end position="466"/>
    </location>
</feature>
<dbReference type="Pfam" id="PF02518">
    <property type="entry name" value="HATPase_c"/>
    <property type="match status" value="1"/>
</dbReference>
<feature type="domain" description="Histidine kinase" evidence="9">
    <location>
        <begin position="651"/>
        <end position="885"/>
    </location>
</feature>
<accession>A0A974SNL4</accession>
<dbReference type="InterPro" id="IPR003594">
    <property type="entry name" value="HATPase_dom"/>
</dbReference>
<dbReference type="SMART" id="SM00091">
    <property type="entry name" value="PAS"/>
    <property type="match status" value="2"/>
</dbReference>
<dbReference type="PROSITE" id="PS50109">
    <property type="entry name" value="HIS_KIN"/>
    <property type="match status" value="1"/>
</dbReference>
<evidence type="ECO:0000256" key="3">
    <source>
        <dbReference type="ARBA" id="ARBA00012438"/>
    </source>
</evidence>
<dbReference type="AlphaFoldDB" id="A0A974SNL4"/>
<comment type="catalytic activity">
    <reaction evidence="1">
        <text>ATP + protein L-histidine = ADP + protein N-phospho-L-histidine.</text>
        <dbReference type="EC" id="2.7.13.3"/>
    </reaction>
</comment>
<dbReference type="Gene3D" id="3.30.450.350">
    <property type="entry name" value="CHASE domain"/>
    <property type="match status" value="1"/>
</dbReference>
<evidence type="ECO:0000256" key="2">
    <source>
        <dbReference type="ARBA" id="ARBA00004370"/>
    </source>
</evidence>
<dbReference type="Pfam" id="PF03924">
    <property type="entry name" value="CHASE"/>
    <property type="match status" value="1"/>
</dbReference>
<dbReference type="InterPro" id="IPR006189">
    <property type="entry name" value="CHASE_dom"/>
</dbReference>
<evidence type="ECO:0000256" key="8">
    <source>
        <dbReference type="SAM" id="Coils"/>
    </source>
</evidence>
<dbReference type="InterPro" id="IPR003661">
    <property type="entry name" value="HisK_dim/P_dom"/>
</dbReference>
<dbReference type="InterPro" id="IPR004358">
    <property type="entry name" value="Sig_transdc_His_kin-like_C"/>
</dbReference>
<feature type="coiled-coil region" evidence="8">
    <location>
        <begin position="615"/>
        <end position="642"/>
    </location>
</feature>
<dbReference type="PROSITE" id="PS50113">
    <property type="entry name" value="PAC"/>
    <property type="match status" value="2"/>
</dbReference>
<evidence type="ECO:0000313" key="14">
    <source>
        <dbReference type="Proteomes" id="UP000663444"/>
    </source>
</evidence>
<dbReference type="NCBIfam" id="TIGR00229">
    <property type="entry name" value="sensory_box"/>
    <property type="match status" value="2"/>
</dbReference>
<sequence>MIRQRWVPPLVAGGVFAIGLLLSLALAAWHARQNEAIAGQQLALAGGALAEDLRLRINSFSHTLQGLRGALAGEGVRAERFRAYERVVDLMRQHPGALAVGYAERVGQAQTAAFLDRLGRKRGRATPLRTVNVNNGDRFIVAEASGEMEPGTDLASLALVREAGMRATWRNEAVLSPPIYTPASATPGFFFLLPVYRHGVAPGSSMARHEETVGWLFIHLSGERLMRGIADETLHLKLVDRDSDDSESLLFDSAPRAAGEAQAAAPLRREFDQQFGGRAWHFVVAAQPAFWERLGQIPPPATLAAGLLASALAALLSYSLLVMQRRATRLAERMTVALRGSEQRQRAILENASVGILFTSERRVQHCNPKSAELFDWPSPAAMLGLPGRAFWPSDADYDEIGRRARPALAAGGVYEDERPMRRRDGSTFLARVKAKAVDPAAPAAGTIWIAEDVSEQRRVERLLLESERKLAQILGGSPIAIFVIDGQHRISHWNAACEHLTGVAAADAIGSRDAWRGFYGEARPMMADLIVDGASEAEISRYYGDGFIHSPLIAGAVAAEGFFPQMGAAGRWLHFMAAPLRDGDGRIVGAIETVIDVSAQKTAERLLADRSEALQAAYADLAAAMRRLTDTQEELIRHEKLAALGQMVAGVAHELNTPIGNGLMLASTLYESSQEFQAEMRDGVRRSALERFVASCVDGGRLLIDSLTRTAQLVSSFKRLAVHQSESERRRFRLAELVAGVVAVAVSGRGNGRITIIQDIPDELELESYPGELEQVLISLIGNAITHGFEGRDQGWIWIRAQVDAEAARPALVLSVTDDGRGIAPEILPRIFDPFFTTKLGVGDSGLGLNIAYNQVTAVLGGRIDVSSTVGEGSCFTLTLPLQPPAAGSESPPARLS</sequence>
<dbReference type="Gene3D" id="3.30.450.20">
    <property type="entry name" value="PAS domain"/>
    <property type="match status" value="2"/>
</dbReference>
<dbReference type="GO" id="GO:0005524">
    <property type="term" value="F:ATP binding"/>
    <property type="evidence" value="ECO:0007669"/>
    <property type="project" value="UniProtKB-KW"/>
</dbReference>
<dbReference type="Pfam" id="PF08448">
    <property type="entry name" value="PAS_4"/>
    <property type="match status" value="1"/>
</dbReference>
<dbReference type="SUPFAM" id="SSF55785">
    <property type="entry name" value="PYP-like sensor domain (PAS domain)"/>
    <property type="match status" value="2"/>
</dbReference>
<dbReference type="Gene3D" id="3.30.565.10">
    <property type="entry name" value="Histidine kinase-like ATPase, C-terminal domain"/>
    <property type="match status" value="1"/>
</dbReference>
<dbReference type="InterPro" id="IPR005467">
    <property type="entry name" value="His_kinase_dom"/>
</dbReference>
<name>A0A974SNL4_9RHOO</name>
<dbReference type="InterPro" id="IPR036097">
    <property type="entry name" value="HisK_dim/P_sf"/>
</dbReference>
<dbReference type="PROSITE" id="PS50839">
    <property type="entry name" value="CHASE"/>
    <property type="match status" value="1"/>
</dbReference>
<dbReference type="KEGG" id="ares:IWH25_16415"/>
<keyword evidence="6" id="KW-1133">Transmembrane helix</keyword>
<evidence type="ECO:0000256" key="7">
    <source>
        <dbReference type="ARBA" id="ARBA00023136"/>
    </source>
</evidence>
<evidence type="ECO:0000259" key="10">
    <source>
        <dbReference type="PROSITE" id="PS50112"/>
    </source>
</evidence>
<evidence type="ECO:0000256" key="5">
    <source>
        <dbReference type="ARBA" id="ARBA00022692"/>
    </source>
</evidence>
<dbReference type="CDD" id="cd00082">
    <property type="entry name" value="HisKA"/>
    <property type="match status" value="1"/>
</dbReference>
<feature type="domain" description="PAC" evidence="11">
    <location>
        <begin position="558"/>
        <end position="610"/>
    </location>
</feature>
<proteinExistence type="predicted"/>
<dbReference type="Pfam" id="PF13188">
    <property type="entry name" value="PAS_8"/>
    <property type="match status" value="1"/>
</dbReference>
<evidence type="ECO:0000256" key="4">
    <source>
        <dbReference type="ARBA" id="ARBA00022553"/>
    </source>
</evidence>
<dbReference type="EC" id="2.7.13.3" evidence="3"/>
<evidence type="ECO:0000259" key="9">
    <source>
        <dbReference type="PROSITE" id="PS50109"/>
    </source>
</evidence>
<dbReference type="InterPro" id="IPR000014">
    <property type="entry name" value="PAS"/>
</dbReference>
<dbReference type="PRINTS" id="PR00344">
    <property type="entry name" value="BCTRLSENSOR"/>
</dbReference>
<dbReference type="GO" id="GO:0016020">
    <property type="term" value="C:membrane"/>
    <property type="evidence" value="ECO:0007669"/>
    <property type="project" value="UniProtKB-SubCell"/>
</dbReference>
<dbReference type="PANTHER" id="PTHR43065">
    <property type="entry name" value="SENSOR HISTIDINE KINASE"/>
    <property type="match status" value="1"/>
</dbReference>
<dbReference type="EMBL" id="CP064781">
    <property type="protein sequence ID" value="QRJ63308.1"/>
    <property type="molecule type" value="Genomic_DNA"/>
</dbReference>
<dbReference type="InterPro" id="IPR042240">
    <property type="entry name" value="CHASE_sf"/>
</dbReference>